<evidence type="ECO:0000256" key="12">
    <source>
        <dbReference type="SAM" id="Coils"/>
    </source>
</evidence>
<dbReference type="InterPro" id="IPR037608">
    <property type="entry name" value="STIM1/2"/>
</dbReference>
<evidence type="ECO:0000256" key="4">
    <source>
        <dbReference type="ARBA" id="ARBA00022692"/>
    </source>
</evidence>
<protein>
    <recommendedName>
        <fullName evidence="15">SAM domain-containing protein</fullName>
    </recommendedName>
</protein>
<comment type="caution">
    <text evidence="16">The sequence shown here is derived from an EMBL/GenBank/DDBJ whole genome shotgun (WGS) entry which is preliminary data.</text>
</comment>
<evidence type="ECO:0000256" key="13">
    <source>
        <dbReference type="SAM" id="MobiDB-lite"/>
    </source>
</evidence>
<evidence type="ECO:0000256" key="5">
    <source>
        <dbReference type="ARBA" id="ARBA00022723"/>
    </source>
</evidence>
<dbReference type="InterPro" id="IPR032393">
    <property type="entry name" value="SOAR_STIM1/2"/>
</dbReference>
<feature type="compositionally biased region" description="Polar residues" evidence="13">
    <location>
        <begin position="522"/>
        <end position="539"/>
    </location>
</feature>
<evidence type="ECO:0000256" key="2">
    <source>
        <dbReference type="ARBA" id="ARBA00022448"/>
    </source>
</evidence>
<dbReference type="Gene3D" id="1.10.287.3550">
    <property type="match status" value="1"/>
</dbReference>
<dbReference type="AlphaFoldDB" id="A0A813MPK5"/>
<keyword evidence="11 14" id="KW-0472">Membrane</keyword>
<dbReference type="EMBL" id="CAJNOL010000003">
    <property type="protein sequence ID" value="CAF0727273.1"/>
    <property type="molecule type" value="Genomic_DNA"/>
</dbReference>
<evidence type="ECO:0000256" key="9">
    <source>
        <dbReference type="ARBA" id="ARBA00023054"/>
    </source>
</evidence>
<dbReference type="Pfam" id="PF16533">
    <property type="entry name" value="SOAR"/>
    <property type="match status" value="1"/>
</dbReference>
<keyword evidence="4 14" id="KW-0812">Transmembrane</keyword>
<feature type="domain" description="SAM" evidence="15">
    <location>
        <begin position="132"/>
        <end position="191"/>
    </location>
</feature>
<dbReference type="Proteomes" id="UP000663870">
    <property type="component" value="Unassembled WGS sequence"/>
</dbReference>
<reference evidence="16" key="1">
    <citation type="submission" date="2021-02" db="EMBL/GenBank/DDBJ databases">
        <authorList>
            <person name="Nowell W R."/>
        </authorList>
    </citation>
    <scope>NUCLEOTIDE SEQUENCE</scope>
</reference>
<dbReference type="InterPro" id="IPR013761">
    <property type="entry name" value="SAM/pointed_sf"/>
</dbReference>
<feature type="transmembrane region" description="Helical" evidence="14">
    <location>
        <begin position="214"/>
        <end position="232"/>
    </location>
</feature>
<keyword evidence="6" id="KW-0732">Signal</keyword>
<dbReference type="GO" id="GO:0005886">
    <property type="term" value="C:plasma membrane"/>
    <property type="evidence" value="ECO:0007669"/>
    <property type="project" value="TreeGrafter"/>
</dbReference>
<evidence type="ECO:0000256" key="11">
    <source>
        <dbReference type="ARBA" id="ARBA00023136"/>
    </source>
</evidence>
<dbReference type="PANTHER" id="PTHR15136">
    <property type="entry name" value="STROMAL INTERACTION MOLECULE HOMOLOG"/>
    <property type="match status" value="1"/>
</dbReference>
<evidence type="ECO:0000259" key="15">
    <source>
        <dbReference type="PROSITE" id="PS50105"/>
    </source>
</evidence>
<dbReference type="InterPro" id="IPR057835">
    <property type="entry name" value="EF-hand_STIM1/2"/>
</dbReference>
<evidence type="ECO:0000313" key="16">
    <source>
        <dbReference type="EMBL" id="CAF0727273.1"/>
    </source>
</evidence>
<sequence>MNEKKNNSSLLIFKFMCPRIVYLILFFYLFQSYELSKNIAYNIPDPDCTGVFNLCVDADKERLGRDAIKAIHEQMDDDKDGMIEPSESSDFIKEELESNTDSIRHRQFQDANLQITFKDLWTQWEKSAVYNWSTDDVVHWVVNYVHLPIYVENFRRNQIDGRMIPRIAANQKHYLSAIMQIRDPRHKRLLVIKATDVVLFGPPPQHKHNLIKDMILISALLISVGACLYAFARHRKTQESMKLMLKDLETLQKAEGNLKAITGKIKAMENELKDKTKVDRNMLKTWFIEVQRKKEEAEKYRQRRDSTNDRDSQLQLAIKEIEQLRIALRQAEEHAQHQSYEAPSELIDLLKRTYHVEEIAFEVKRKSAESAMLTAKEQMSKISKMQKGFFGAVRIAHTGCMDNISELINAAKQRLTNIQDEYEEREKRWNRIASLLDREDLISYSSSSSTSISGNQYLTGTPPISSNNGTTNSLTPVSRFLDSNNRIKRISADVNSLTNTNNDSSVFSKTNNNINIRGLGVNSYNPTQNAQQDTQSETDSCFEYSNSPSARLRRRPNANNALPRERSSTERLVNSSRIVYSHSANGLNNLSTSSTEITGQNISESLDIPLSTGQTKTIASTIPDFHLDTDDSLCDDLQQHYDRKSQISDLISDDQQSVTSSEKARKSILSTRLLKPFLHKRLNKKSNET</sequence>
<feature type="transmembrane region" description="Helical" evidence="14">
    <location>
        <begin position="12"/>
        <end position="30"/>
    </location>
</feature>
<keyword evidence="5" id="KW-0479">Metal-binding</keyword>
<keyword evidence="17" id="KW-1185">Reference proteome</keyword>
<feature type="region of interest" description="Disordered" evidence="13">
    <location>
        <begin position="522"/>
        <end position="571"/>
    </location>
</feature>
<evidence type="ECO:0000313" key="17">
    <source>
        <dbReference type="Proteomes" id="UP000663870"/>
    </source>
</evidence>
<keyword evidence="10" id="KW-0406">Ion transport</keyword>
<dbReference type="Gene3D" id="1.20.5.340">
    <property type="match status" value="1"/>
</dbReference>
<keyword evidence="2" id="KW-0813">Transport</keyword>
<keyword evidence="3" id="KW-0109">Calcium transport</keyword>
<dbReference type="SUPFAM" id="SSF47769">
    <property type="entry name" value="SAM/Pointed domain"/>
    <property type="match status" value="1"/>
</dbReference>
<dbReference type="InterPro" id="IPR001660">
    <property type="entry name" value="SAM"/>
</dbReference>
<comment type="subcellular location">
    <subcellularLocation>
        <location evidence="1">Membrane</location>
        <topology evidence="1">Single-pass type I membrane protein</topology>
    </subcellularLocation>
</comment>
<dbReference type="GO" id="GO:0051049">
    <property type="term" value="P:regulation of transport"/>
    <property type="evidence" value="ECO:0007669"/>
    <property type="project" value="UniProtKB-ARBA"/>
</dbReference>
<organism evidence="16 17">
    <name type="scientific">Rotaria sordida</name>
    <dbReference type="NCBI Taxonomy" id="392033"/>
    <lineage>
        <taxon>Eukaryota</taxon>
        <taxon>Metazoa</taxon>
        <taxon>Spiralia</taxon>
        <taxon>Gnathifera</taxon>
        <taxon>Rotifera</taxon>
        <taxon>Eurotatoria</taxon>
        <taxon>Bdelloidea</taxon>
        <taxon>Philodinida</taxon>
        <taxon>Philodinidae</taxon>
        <taxon>Rotaria</taxon>
    </lineage>
</organism>
<feature type="coiled-coil region" evidence="12">
    <location>
        <begin position="251"/>
        <end position="334"/>
    </location>
</feature>
<evidence type="ECO:0000256" key="10">
    <source>
        <dbReference type="ARBA" id="ARBA00023065"/>
    </source>
</evidence>
<evidence type="ECO:0000256" key="14">
    <source>
        <dbReference type="SAM" id="Phobius"/>
    </source>
</evidence>
<evidence type="ECO:0000256" key="1">
    <source>
        <dbReference type="ARBA" id="ARBA00004479"/>
    </source>
</evidence>
<keyword evidence="9 12" id="KW-0175">Coiled coil</keyword>
<feature type="coiled-coil region" evidence="12">
    <location>
        <begin position="401"/>
        <end position="428"/>
    </location>
</feature>
<dbReference type="GO" id="GO:0006874">
    <property type="term" value="P:intracellular calcium ion homeostasis"/>
    <property type="evidence" value="ECO:0007669"/>
    <property type="project" value="TreeGrafter"/>
</dbReference>
<dbReference type="Pfam" id="PF07647">
    <property type="entry name" value="SAM_2"/>
    <property type="match status" value="1"/>
</dbReference>
<evidence type="ECO:0000256" key="8">
    <source>
        <dbReference type="ARBA" id="ARBA00022989"/>
    </source>
</evidence>
<dbReference type="PROSITE" id="PS50105">
    <property type="entry name" value="SAM_DOMAIN"/>
    <property type="match status" value="1"/>
</dbReference>
<evidence type="ECO:0000256" key="6">
    <source>
        <dbReference type="ARBA" id="ARBA00022729"/>
    </source>
</evidence>
<gene>
    <name evidence="16" type="ORF">JXQ802_LOCUS220</name>
</gene>
<dbReference type="Gene3D" id="1.10.238.180">
    <property type="match status" value="1"/>
</dbReference>
<dbReference type="GO" id="GO:0002115">
    <property type="term" value="P:store-operated calcium entry"/>
    <property type="evidence" value="ECO:0007669"/>
    <property type="project" value="TreeGrafter"/>
</dbReference>
<evidence type="ECO:0000256" key="3">
    <source>
        <dbReference type="ARBA" id="ARBA00022568"/>
    </source>
</evidence>
<dbReference type="Pfam" id="PF25578">
    <property type="entry name" value="EF-hand_STIM1"/>
    <property type="match status" value="1"/>
</dbReference>
<accession>A0A813MPK5</accession>
<proteinExistence type="predicted"/>
<name>A0A813MPK5_9BILA</name>
<evidence type="ECO:0000256" key="7">
    <source>
        <dbReference type="ARBA" id="ARBA00022837"/>
    </source>
</evidence>
<keyword evidence="7" id="KW-0106">Calcium</keyword>
<dbReference type="Gene3D" id="1.10.150.50">
    <property type="entry name" value="Transcription Factor, Ets-1"/>
    <property type="match status" value="1"/>
</dbReference>
<dbReference type="GO" id="GO:0005509">
    <property type="term" value="F:calcium ion binding"/>
    <property type="evidence" value="ECO:0007669"/>
    <property type="project" value="TreeGrafter"/>
</dbReference>
<dbReference type="GO" id="GO:0005783">
    <property type="term" value="C:endoplasmic reticulum"/>
    <property type="evidence" value="ECO:0007669"/>
    <property type="project" value="TreeGrafter"/>
</dbReference>
<dbReference type="GO" id="GO:0005246">
    <property type="term" value="F:calcium channel regulator activity"/>
    <property type="evidence" value="ECO:0007669"/>
    <property type="project" value="InterPro"/>
</dbReference>
<dbReference type="PANTHER" id="PTHR15136:SF5">
    <property type="entry name" value="STROMAL INTERACTION MOLECULE HOMOLOG"/>
    <property type="match status" value="1"/>
</dbReference>
<keyword evidence="8 14" id="KW-1133">Transmembrane helix</keyword>